<keyword evidence="2" id="KW-1185">Reference proteome</keyword>
<dbReference type="Proteomes" id="UP000240760">
    <property type="component" value="Unassembled WGS sequence"/>
</dbReference>
<accession>A0A2T4BX82</accession>
<evidence type="ECO:0000313" key="2">
    <source>
        <dbReference type="Proteomes" id="UP000240760"/>
    </source>
</evidence>
<dbReference type="AlphaFoldDB" id="A0A2T4BX82"/>
<name>A0A2T4BX82_TRILO</name>
<reference evidence="1 2" key="1">
    <citation type="submission" date="2016-07" db="EMBL/GenBank/DDBJ databases">
        <title>Multiple horizontal gene transfer events from other fungi enriched the ability of initially mycotrophic Trichoderma (Ascomycota) to feed on dead plant biomass.</title>
        <authorList>
            <consortium name="DOE Joint Genome Institute"/>
            <person name="Aerts A."/>
            <person name="Atanasova L."/>
            <person name="Chenthamara K."/>
            <person name="Zhang J."/>
            <person name="Grujic M."/>
            <person name="Henrissat B."/>
            <person name="Kuo A."/>
            <person name="Salamov A."/>
            <person name="Lipzen A."/>
            <person name="Labutti K."/>
            <person name="Barry K."/>
            <person name="Miao Y."/>
            <person name="Rahimi M.J."/>
            <person name="Shen Q."/>
            <person name="Grigoriev I.V."/>
            <person name="Kubicek C.P."/>
            <person name="Druzhinina I.S."/>
        </authorList>
    </citation>
    <scope>NUCLEOTIDE SEQUENCE [LARGE SCALE GENOMIC DNA]</scope>
    <source>
        <strain evidence="1 2">ATCC 18648</strain>
    </source>
</reference>
<proteinExistence type="predicted"/>
<organism evidence="1 2">
    <name type="scientific">Trichoderma longibrachiatum ATCC 18648</name>
    <dbReference type="NCBI Taxonomy" id="983965"/>
    <lineage>
        <taxon>Eukaryota</taxon>
        <taxon>Fungi</taxon>
        <taxon>Dikarya</taxon>
        <taxon>Ascomycota</taxon>
        <taxon>Pezizomycotina</taxon>
        <taxon>Sordariomycetes</taxon>
        <taxon>Hypocreomycetidae</taxon>
        <taxon>Hypocreales</taxon>
        <taxon>Hypocreaceae</taxon>
        <taxon>Trichoderma</taxon>
    </lineage>
</organism>
<gene>
    <name evidence="1" type="ORF">M440DRAFT_1055752</name>
</gene>
<sequence>MSSGLHRPVGEGLARLEWPLVQAVFVLWRADDSALLSQKLMGRWHSATHPQACLSVPLAEKRENRRTATCRSVRSSLLAILLGGRKHVHESKGPDYAIENIPGAGYHYFLSRLFGAAQPNLRSVHCDMFHNRHLHGIPLSRLLENGEQGYPRRR</sequence>
<protein>
    <submittedName>
        <fullName evidence="1">Uncharacterized protein</fullName>
    </submittedName>
</protein>
<evidence type="ECO:0000313" key="1">
    <source>
        <dbReference type="EMBL" id="PTB73937.1"/>
    </source>
</evidence>
<dbReference type="EMBL" id="KZ679137">
    <property type="protein sequence ID" value="PTB73937.1"/>
    <property type="molecule type" value="Genomic_DNA"/>
</dbReference>